<evidence type="ECO:0000256" key="2">
    <source>
        <dbReference type="ARBA" id="ARBA00003297"/>
    </source>
</evidence>
<dbReference type="PROSITE" id="PS50902">
    <property type="entry name" value="FLAVODOXIN_LIKE"/>
    <property type="match status" value="1"/>
</dbReference>
<evidence type="ECO:0000256" key="6">
    <source>
        <dbReference type="ARBA" id="ARBA00022643"/>
    </source>
</evidence>
<dbReference type="Proteomes" id="UP000195696">
    <property type="component" value="Unassembled WGS sequence"/>
</dbReference>
<organism evidence="10 11">
    <name type="scientific">Bacillus mycoides</name>
    <dbReference type="NCBI Taxonomy" id="1405"/>
    <lineage>
        <taxon>Bacteria</taxon>
        <taxon>Bacillati</taxon>
        <taxon>Bacillota</taxon>
        <taxon>Bacilli</taxon>
        <taxon>Bacillales</taxon>
        <taxon>Bacillaceae</taxon>
        <taxon>Bacillus</taxon>
        <taxon>Bacillus cereus group</taxon>
    </lineage>
</organism>
<dbReference type="InterPro" id="IPR008254">
    <property type="entry name" value="Flavodoxin/NO_synth"/>
</dbReference>
<accession>A0A1G4EDC7</accession>
<dbReference type="SUPFAM" id="SSF52218">
    <property type="entry name" value="Flavoproteins"/>
    <property type="match status" value="1"/>
</dbReference>
<dbReference type="NCBIfam" id="NF005246">
    <property type="entry name" value="PRK06756.1"/>
    <property type="match status" value="1"/>
</dbReference>
<dbReference type="InterPro" id="IPR029039">
    <property type="entry name" value="Flavoprotein-like_sf"/>
</dbReference>
<evidence type="ECO:0000256" key="7">
    <source>
        <dbReference type="ARBA" id="ARBA00022982"/>
    </source>
</evidence>
<protein>
    <recommendedName>
        <fullName evidence="8">Flavodoxin</fullName>
    </recommendedName>
</protein>
<evidence type="ECO:0000256" key="3">
    <source>
        <dbReference type="ARBA" id="ARBA00005267"/>
    </source>
</evidence>
<dbReference type="EMBL" id="FMAK01000025">
    <property type="protein sequence ID" value="SCB67175.1"/>
    <property type="molecule type" value="Genomic_DNA"/>
</dbReference>
<keyword evidence="5 8" id="KW-0285">Flavoprotein</keyword>
<dbReference type="NCBIfam" id="TIGR01753">
    <property type="entry name" value="flav_short"/>
    <property type="match status" value="1"/>
</dbReference>
<comment type="cofactor">
    <cofactor evidence="1 8">
        <name>FMN</name>
        <dbReference type="ChEBI" id="CHEBI:58210"/>
    </cofactor>
</comment>
<gene>
    <name evidence="10" type="ORF">BWGO95_01297</name>
</gene>
<evidence type="ECO:0000313" key="10">
    <source>
        <dbReference type="EMBL" id="SCB67175.1"/>
    </source>
</evidence>
<comment type="function">
    <text evidence="2 8">Low-potential electron donor to a number of redox enzymes.</text>
</comment>
<reference evidence="10 11" key="1">
    <citation type="submission" date="2016-08" db="EMBL/GenBank/DDBJ databases">
        <authorList>
            <person name="Seilhamer J.J."/>
        </authorList>
    </citation>
    <scope>NUCLEOTIDE SEQUENCE [LARGE SCALE GENOMIC DNA]</scope>
    <source>
        <strain evidence="10 11">SDA_GO95</strain>
    </source>
</reference>
<dbReference type="PANTHER" id="PTHR42809">
    <property type="entry name" value="FLAVODOXIN 2"/>
    <property type="match status" value="1"/>
</dbReference>
<feature type="domain" description="Flavodoxin-like" evidence="9">
    <location>
        <begin position="23"/>
        <end position="163"/>
    </location>
</feature>
<name>A0A1G4EDC7_BACMY</name>
<evidence type="ECO:0000259" key="9">
    <source>
        <dbReference type="PROSITE" id="PS50902"/>
    </source>
</evidence>
<dbReference type="PANTHER" id="PTHR42809:SF1">
    <property type="entry name" value="FLAVODOXIN 1"/>
    <property type="match status" value="1"/>
</dbReference>
<dbReference type="NCBIfam" id="NF005216">
    <property type="entry name" value="PRK06703.1"/>
    <property type="match status" value="1"/>
</dbReference>
<evidence type="ECO:0000256" key="8">
    <source>
        <dbReference type="RuleBase" id="RU367037"/>
    </source>
</evidence>
<comment type="similarity">
    <text evidence="3 8">Belongs to the flavodoxin family.</text>
</comment>
<dbReference type="InterPro" id="IPR050619">
    <property type="entry name" value="Flavodoxin"/>
</dbReference>
<evidence type="ECO:0000256" key="1">
    <source>
        <dbReference type="ARBA" id="ARBA00001917"/>
    </source>
</evidence>
<dbReference type="Gene3D" id="3.40.50.360">
    <property type="match status" value="1"/>
</dbReference>
<dbReference type="InterPro" id="IPR010087">
    <property type="entry name" value="Flav_short"/>
</dbReference>
<evidence type="ECO:0000256" key="4">
    <source>
        <dbReference type="ARBA" id="ARBA00022448"/>
    </source>
</evidence>
<dbReference type="Pfam" id="PF00258">
    <property type="entry name" value="Flavodoxin_1"/>
    <property type="match status" value="1"/>
</dbReference>
<evidence type="ECO:0000256" key="5">
    <source>
        <dbReference type="ARBA" id="ARBA00022630"/>
    </source>
</evidence>
<keyword evidence="6 8" id="KW-0288">FMN</keyword>
<proteinExistence type="inferred from homology"/>
<keyword evidence="4 8" id="KW-0813">Transport</keyword>
<dbReference type="GO" id="GO:0016651">
    <property type="term" value="F:oxidoreductase activity, acting on NAD(P)H"/>
    <property type="evidence" value="ECO:0007669"/>
    <property type="project" value="UniProtKB-ARBA"/>
</dbReference>
<sequence length="167" mass="18588">MRRVHFQQKKRYKVKGEVQLSKLVMIFASMSGNTEEMADHIAGAIRETESEIEVIDIMDSPEASILEQYDGIILGAYTWGDGDLPDDFLDFYDAMDSIDLNGKKAAVFGSCDSGYPKYGVAVDILIEKLQERGAAVVLEGLKVELTPEDEDVEKCLQFGAEFVKHLS</sequence>
<evidence type="ECO:0000313" key="11">
    <source>
        <dbReference type="Proteomes" id="UP000195696"/>
    </source>
</evidence>
<dbReference type="AlphaFoldDB" id="A0A1G4EDC7"/>
<keyword evidence="7 8" id="KW-0249">Electron transport</keyword>
<dbReference type="GO" id="GO:0010181">
    <property type="term" value="F:FMN binding"/>
    <property type="evidence" value="ECO:0007669"/>
    <property type="project" value="UniProtKB-UniRule"/>
</dbReference>
<dbReference type="GO" id="GO:0009055">
    <property type="term" value="F:electron transfer activity"/>
    <property type="evidence" value="ECO:0007669"/>
    <property type="project" value="UniProtKB-UniRule"/>
</dbReference>